<keyword evidence="1" id="KW-0732">Signal</keyword>
<reference evidence="2 3" key="1">
    <citation type="submission" date="2023-10" db="EMBL/GenBank/DDBJ databases">
        <authorList>
            <person name="Maclean D."/>
            <person name="Macfadyen A."/>
        </authorList>
    </citation>
    <scope>NUCLEOTIDE SEQUENCE [LARGE SCALE GENOMIC DNA]</scope>
</reference>
<proteinExistence type="predicted"/>
<name>A0AAV1IM69_9CHLO</name>
<accession>A0AAV1IM69</accession>
<keyword evidence="3" id="KW-1185">Reference proteome</keyword>
<feature type="chain" id="PRO_5044010240" description="Extracellular protein" evidence="1">
    <location>
        <begin position="22"/>
        <end position="187"/>
    </location>
</feature>
<dbReference type="EMBL" id="CAUYUE010000017">
    <property type="protein sequence ID" value="CAK0787332.1"/>
    <property type="molecule type" value="Genomic_DNA"/>
</dbReference>
<evidence type="ECO:0000313" key="2">
    <source>
        <dbReference type="EMBL" id="CAK0787332.1"/>
    </source>
</evidence>
<organism evidence="2 3">
    <name type="scientific">Coccomyxa viridis</name>
    <dbReference type="NCBI Taxonomy" id="1274662"/>
    <lineage>
        <taxon>Eukaryota</taxon>
        <taxon>Viridiplantae</taxon>
        <taxon>Chlorophyta</taxon>
        <taxon>core chlorophytes</taxon>
        <taxon>Trebouxiophyceae</taxon>
        <taxon>Trebouxiophyceae incertae sedis</taxon>
        <taxon>Coccomyxaceae</taxon>
        <taxon>Coccomyxa</taxon>
    </lineage>
</organism>
<protein>
    <recommendedName>
        <fullName evidence="4">Extracellular protein</fullName>
    </recommendedName>
</protein>
<feature type="signal peptide" evidence="1">
    <location>
        <begin position="1"/>
        <end position="21"/>
    </location>
</feature>
<dbReference type="Proteomes" id="UP001314263">
    <property type="component" value="Unassembled WGS sequence"/>
</dbReference>
<sequence length="187" mass="19110">MALKIICTLLAVVFVVGYANAASSGKAITAADIPTTPTATTCKANLDAAAAAFAAAGNAITGVKQIAGASKSNYIFCMEIKDPKDTATIDLNIEPAYVGTPFSTLLTNPAYPQLPAYITAIYQAAAAMTPGGYGLATYPWDLSNIANATPADQKTSLLEKLSSGTANYVCGCGISTAPVSSTRRMLA</sequence>
<evidence type="ECO:0008006" key="4">
    <source>
        <dbReference type="Google" id="ProtNLM"/>
    </source>
</evidence>
<gene>
    <name evidence="2" type="ORF">CVIRNUC_010550</name>
</gene>
<dbReference type="AlphaFoldDB" id="A0AAV1IM69"/>
<evidence type="ECO:0000313" key="3">
    <source>
        <dbReference type="Proteomes" id="UP001314263"/>
    </source>
</evidence>
<comment type="caution">
    <text evidence="2">The sequence shown here is derived from an EMBL/GenBank/DDBJ whole genome shotgun (WGS) entry which is preliminary data.</text>
</comment>
<evidence type="ECO:0000256" key="1">
    <source>
        <dbReference type="SAM" id="SignalP"/>
    </source>
</evidence>